<dbReference type="SUPFAM" id="SSF56399">
    <property type="entry name" value="ADP-ribosylation"/>
    <property type="match status" value="1"/>
</dbReference>
<evidence type="ECO:0000313" key="2">
    <source>
        <dbReference type="Proteomes" id="UP000283785"/>
    </source>
</evidence>
<reference evidence="1 2" key="1">
    <citation type="submission" date="2018-08" db="EMBL/GenBank/DDBJ databases">
        <title>A genome reference for cultivated species of the human gut microbiota.</title>
        <authorList>
            <person name="Zou Y."/>
            <person name="Xue W."/>
            <person name="Luo G."/>
        </authorList>
    </citation>
    <scope>NUCLEOTIDE SEQUENCE [LARGE SCALE GENOMIC DNA]</scope>
    <source>
        <strain evidence="1 2">AF12-50</strain>
    </source>
</reference>
<name>A0AA93BEI9_9BACT</name>
<dbReference type="RefSeq" id="WP_118066171.1">
    <property type="nucleotide sequence ID" value="NZ_QSAG01000032.1"/>
</dbReference>
<dbReference type="AlphaFoldDB" id="A0AA93BEI9"/>
<gene>
    <name evidence="1" type="ORF">DWV76_13130</name>
</gene>
<organism evidence="1 2">
    <name type="scientific">Segatella copri</name>
    <dbReference type="NCBI Taxonomy" id="165179"/>
    <lineage>
        <taxon>Bacteria</taxon>
        <taxon>Pseudomonadati</taxon>
        <taxon>Bacteroidota</taxon>
        <taxon>Bacteroidia</taxon>
        <taxon>Bacteroidales</taxon>
        <taxon>Prevotellaceae</taxon>
        <taxon>Segatella</taxon>
    </lineage>
</organism>
<dbReference type="Proteomes" id="UP000283785">
    <property type="component" value="Unassembled WGS sequence"/>
</dbReference>
<proteinExistence type="predicted"/>
<dbReference type="EMBL" id="QSAG01000032">
    <property type="protein sequence ID" value="RGW41191.1"/>
    <property type="molecule type" value="Genomic_DNA"/>
</dbReference>
<evidence type="ECO:0000313" key="1">
    <source>
        <dbReference type="EMBL" id="RGW41191.1"/>
    </source>
</evidence>
<accession>A0AA93BEI9</accession>
<sequence length="173" mass="20274">MYLYRVDKRKFEIGEEIQPNPDFEQHLDGESMKVENILNDTRPGIPERKDCLFLFFELSAAFNFFRKYGGYVYGVVPKTIYHRGDMNKLDNLLDLVRFTDDIDILTAAGNEYWKGGTHTFMPCYEYLVKSCIVRKCLVEPSELKSFTDNFEITNSIERTDLYLHTLENINSPL</sequence>
<comment type="caution">
    <text evidence="1">The sequence shown here is derived from an EMBL/GenBank/DDBJ whole genome shotgun (WGS) entry which is preliminary data.</text>
</comment>
<protein>
    <submittedName>
        <fullName evidence="1">Toxin-antitoxin system protein</fullName>
    </submittedName>
</protein>